<gene>
    <name evidence="2" type="ORF">TTAC_LOCUS5868</name>
</gene>
<feature type="transmembrane region" description="Helical" evidence="1">
    <location>
        <begin position="21"/>
        <end position="41"/>
    </location>
</feature>
<proteinExistence type="predicted"/>
<dbReference type="WBParaSite" id="TTAC_0000588301-mRNA-1">
    <property type="protein sequence ID" value="TTAC_0000588301-mRNA-1"/>
    <property type="gene ID" value="TTAC_0000588301"/>
</dbReference>
<dbReference type="AlphaFoldDB" id="A0A0R3WYP3"/>
<keyword evidence="3" id="KW-1185">Reference proteome</keyword>
<reference evidence="2 3" key="2">
    <citation type="submission" date="2018-11" db="EMBL/GenBank/DDBJ databases">
        <authorList>
            <consortium name="Pathogen Informatics"/>
        </authorList>
    </citation>
    <scope>NUCLEOTIDE SEQUENCE [LARGE SCALE GENOMIC DNA]</scope>
</reference>
<evidence type="ECO:0000313" key="3">
    <source>
        <dbReference type="Proteomes" id="UP000274429"/>
    </source>
</evidence>
<organism evidence="4">
    <name type="scientific">Hydatigena taeniaeformis</name>
    <name type="common">Feline tapeworm</name>
    <name type="synonym">Taenia taeniaeformis</name>
    <dbReference type="NCBI Taxonomy" id="6205"/>
    <lineage>
        <taxon>Eukaryota</taxon>
        <taxon>Metazoa</taxon>
        <taxon>Spiralia</taxon>
        <taxon>Lophotrochozoa</taxon>
        <taxon>Platyhelminthes</taxon>
        <taxon>Cestoda</taxon>
        <taxon>Eucestoda</taxon>
        <taxon>Cyclophyllidea</taxon>
        <taxon>Taeniidae</taxon>
        <taxon>Hydatigera</taxon>
    </lineage>
</organism>
<sequence length="135" mass="14622">RPHRRNKLPFFQFPCQGHCEVGWAYIITIVGGVITLLSTLVPCGMPLNAAFQTPIMGKQDCVEMPNGIYVSSTPVPLLPMRSTATPTDQSSLNQGSFSRKTSSVQGVVAMTSSTYVSAPEFRVLIPTTSVIVQPH</sequence>
<keyword evidence="1" id="KW-0472">Membrane</keyword>
<dbReference type="STRING" id="6205.A0A0R3WYP3"/>
<evidence type="ECO:0000313" key="2">
    <source>
        <dbReference type="EMBL" id="VDM27839.1"/>
    </source>
</evidence>
<accession>A0A0R3WYP3</accession>
<reference evidence="4" key="1">
    <citation type="submission" date="2017-02" db="UniProtKB">
        <authorList>
            <consortium name="WormBaseParasite"/>
        </authorList>
    </citation>
    <scope>IDENTIFICATION</scope>
</reference>
<keyword evidence="1" id="KW-1133">Transmembrane helix</keyword>
<keyword evidence="1" id="KW-0812">Transmembrane</keyword>
<name>A0A0R3WYP3_HYDTA</name>
<evidence type="ECO:0000256" key="1">
    <source>
        <dbReference type="SAM" id="Phobius"/>
    </source>
</evidence>
<dbReference type="OrthoDB" id="5873721at2759"/>
<evidence type="ECO:0000313" key="4">
    <source>
        <dbReference type="WBParaSite" id="TTAC_0000588301-mRNA-1"/>
    </source>
</evidence>
<protein>
    <submittedName>
        <fullName evidence="4">LITAF domain-containing protein</fullName>
    </submittedName>
</protein>
<dbReference type="Proteomes" id="UP000274429">
    <property type="component" value="Unassembled WGS sequence"/>
</dbReference>
<dbReference type="EMBL" id="UYWX01009423">
    <property type="protein sequence ID" value="VDM27839.1"/>
    <property type="molecule type" value="Genomic_DNA"/>
</dbReference>